<keyword evidence="5" id="KW-1185">Reference proteome</keyword>
<dbReference type="GO" id="GO:0004449">
    <property type="term" value="F:isocitrate dehydrogenase (NAD+) activity"/>
    <property type="evidence" value="ECO:0007669"/>
    <property type="project" value="TreeGrafter"/>
</dbReference>
<feature type="domain" description="Isopropylmalate dehydrogenase-like" evidence="3">
    <location>
        <begin position="32"/>
        <end position="356"/>
    </location>
</feature>
<dbReference type="GO" id="GO:0006102">
    <property type="term" value="P:isocitrate metabolic process"/>
    <property type="evidence" value="ECO:0007669"/>
    <property type="project" value="TreeGrafter"/>
</dbReference>
<comment type="caution">
    <text evidence="4">The sequence shown here is derived from an EMBL/GenBank/DDBJ whole genome shotgun (WGS) entry which is preliminary data.</text>
</comment>
<sequence>MMQKLLQSSKTLLSKQQTYAFSSQQSQQQKRKVVLLPGHGIGPEISNSVKRIFEVLKVPIEWEEHHTLDKPKDDEGNLIDNKTLEKIKEYKYALKGPLMTPIGEGYRSLNVTLRKKLQLYANVRPCKSFEGVKTHYDNVDVVTMRENTEGEYSGIEHKILPGVVENLKIISQKASYNICKYAYEFAKANGRKKVSVCLKAGVMKQGDGLFMREALKVAEEYPEIQTEVVNVDTVCFQLASNPQSLDVMVMPNLYGDIVSDLCSGLIGGLGLTASGNIGSDCELYEAVHGTAPDIAGKDLANPTALLLSSTMMLNSMGFRNEAANIDQAVKSVLKENKYVTGDLGGKYGNTDYTNAIIDRLQ</sequence>
<keyword evidence="2" id="KW-0560">Oxidoreductase</keyword>
<organism evidence="4 5">
    <name type="scientific">Pseudocohnilembus persalinus</name>
    <name type="common">Ciliate</name>
    <dbReference type="NCBI Taxonomy" id="266149"/>
    <lineage>
        <taxon>Eukaryota</taxon>
        <taxon>Sar</taxon>
        <taxon>Alveolata</taxon>
        <taxon>Ciliophora</taxon>
        <taxon>Intramacronucleata</taxon>
        <taxon>Oligohymenophorea</taxon>
        <taxon>Scuticociliatia</taxon>
        <taxon>Philasterida</taxon>
        <taxon>Pseudocohnilembidae</taxon>
        <taxon>Pseudocohnilembus</taxon>
    </lineage>
</organism>
<dbReference type="Gene3D" id="3.40.718.10">
    <property type="entry name" value="Isopropylmalate Dehydrogenase"/>
    <property type="match status" value="1"/>
</dbReference>
<dbReference type="GO" id="GO:0006099">
    <property type="term" value="P:tricarboxylic acid cycle"/>
    <property type="evidence" value="ECO:0007669"/>
    <property type="project" value="TreeGrafter"/>
</dbReference>
<dbReference type="PANTHER" id="PTHR11835:SF34">
    <property type="entry name" value="ISOCITRATE DEHYDROGENASE [NAD] SUBUNIT ALPHA, MITOCHONDRIAL"/>
    <property type="match status" value="1"/>
</dbReference>
<dbReference type="Pfam" id="PF00180">
    <property type="entry name" value="Iso_dh"/>
    <property type="match status" value="1"/>
</dbReference>
<dbReference type="AlphaFoldDB" id="A0A0V0Q9Q3"/>
<evidence type="ECO:0000256" key="1">
    <source>
        <dbReference type="ARBA" id="ARBA00007769"/>
    </source>
</evidence>
<dbReference type="Proteomes" id="UP000054937">
    <property type="component" value="Unassembled WGS sequence"/>
</dbReference>
<name>A0A0V0Q9Q3_PSEPJ</name>
<protein>
    <recommendedName>
        <fullName evidence="3">Isopropylmalate dehydrogenase-like domain-containing protein</fullName>
    </recommendedName>
</protein>
<proteinExistence type="inferred from homology"/>
<dbReference type="PANTHER" id="PTHR11835">
    <property type="entry name" value="DECARBOXYLATING DEHYDROGENASES-ISOCITRATE, ISOPROPYLMALATE, TARTRATE"/>
    <property type="match status" value="1"/>
</dbReference>
<evidence type="ECO:0000256" key="2">
    <source>
        <dbReference type="ARBA" id="ARBA00023002"/>
    </source>
</evidence>
<dbReference type="OrthoDB" id="419183at2759"/>
<dbReference type="SMART" id="SM01329">
    <property type="entry name" value="Iso_dh"/>
    <property type="match status" value="1"/>
</dbReference>
<reference evidence="4 5" key="1">
    <citation type="journal article" date="2015" name="Sci. Rep.">
        <title>Genome of the facultative scuticociliatosis pathogen Pseudocohnilembus persalinus provides insight into its virulence through horizontal gene transfer.</title>
        <authorList>
            <person name="Xiong J."/>
            <person name="Wang G."/>
            <person name="Cheng J."/>
            <person name="Tian M."/>
            <person name="Pan X."/>
            <person name="Warren A."/>
            <person name="Jiang C."/>
            <person name="Yuan D."/>
            <person name="Miao W."/>
        </authorList>
    </citation>
    <scope>NUCLEOTIDE SEQUENCE [LARGE SCALE GENOMIC DNA]</scope>
    <source>
        <strain evidence="4">36N120E</strain>
    </source>
</reference>
<dbReference type="EMBL" id="LDAU01000225">
    <property type="protein sequence ID" value="KRW98930.1"/>
    <property type="molecule type" value="Genomic_DNA"/>
</dbReference>
<dbReference type="InterPro" id="IPR024084">
    <property type="entry name" value="IsoPropMal-DH-like_dom"/>
</dbReference>
<dbReference type="InParanoid" id="A0A0V0Q9Q3"/>
<dbReference type="GO" id="GO:0005739">
    <property type="term" value="C:mitochondrion"/>
    <property type="evidence" value="ECO:0007669"/>
    <property type="project" value="TreeGrafter"/>
</dbReference>
<evidence type="ECO:0000259" key="3">
    <source>
        <dbReference type="SMART" id="SM01329"/>
    </source>
</evidence>
<dbReference type="GO" id="GO:0051287">
    <property type="term" value="F:NAD binding"/>
    <property type="evidence" value="ECO:0007669"/>
    <property type="project" value="InterPro"/>
</dbReference>
<gene>
    <name evidence="4" type="ORF">PPERSA_09455</name>
</gene>
<comment type="similarity">
    <text evidence="1">Belongs to the isocitrate and isopropylmalate dehydrogenases family.</text>
</comment>
<dbReference type="PROSITE" id="PS00470">
    <property type="entry name" value="IDH_IMDH"/>
    <property type="match status" value="1"/>
</dbReference>
<evidence type="ECO:0000313" key="5">
    <source>
        <dbReference type="Proteomes" id="UP000054937"/>
    </source>
</evidence>
<accession>A0A0V0Q9Q3</accession>
<dbReference type="OMA" id="VRPCRYY"/>
<evidence type="ECO:0000313" key="4">
    <source>
        <dbReference type="EMBL" id="KRW98930.1"/>
    </source>
</evidence>
<dbReference type="InterPro" id="IPR019818">
    <property type="entry name" value="IsoCit/isopropylmalate_DH_CS"/>
</dbReference>
<dbReference type="GO" id="GO:0000287">
    <property type="term" value="F:magnesium ion binding"/>
    <property type="evidence" value="ECO:0007669"/>
    <property type="project" value="InterPro"/>
</dbReference>
<dbReference type="SUPFAM" id="SSF53659">
    <property type="entry name" value="Isocitrate/Isopropylmalate dehydrogenase-like"/>
    <property type="match status" value="1"/>
</dbReference>